<feature type="non-terminal residue" evidence="1">
    <location>
        <position position="168"/>
    </location>
</feature>
<protein>
    <submittedName>
        <fullName evidence="1">6770_t:CDS:1</fullName>
    </submittedName>
</protein>
<evidence type="ECO:0000313" key="1">
    <source>
        <dbReference type="EMBL" id="CAG8691596.1"/>
    </source>
</evidence>
<evidence type="ECO:0000313" key="2">
    <source>
        <dbReference type="Proteomes" id="UP000789860"/>
    </source>
</evidence>
<name>A0ACA9P470_9GLOM</name>
<proteinExistence type="predicted"/>
<comment type="caution">
    <text evidence="1">The sequence shown here is derived from an EMBL/GenBank/DDBJ whole genome shotgun (WGS) entry which is preliminary data.</text>
</comment>
<feature type="non-terminal residue" evidence="1">
    <location>
        <position position="1"/>
    </location>
</feature>
<keyword evidence="2" id="KW-1185">Reference proteome</keyword>
<sequence length="168" mass="19466">VNQSKLIIDKIQNTIGELTASNVAEKLNENSANILSNLEKNSNFHDTTSDSLSFFKFILDLFQHFFKQFDIYDQHNTIRSILLNYFQRHNKNPATVLNQLMNYKHHLYFTGIIGFFFQYGIGTTIDFQKAIEMYSKATELKDTFGNVQTNTKGVVTLVKDLIKNNWIV</sequence>
<reference evidence="1" key="1">
    <citation type="submission" date="2021-06" db="EMBL/GenBank/DDBJ databases">
        <authorList>
            <person name="Kallberg Y."/>
            <person name="Tangrot J."/>
            <person name="Rosling A."/>
        </authorList>
    </citation>
    <scope>NUCLEOTIDE SEQUENCE</scope>
    <source>
        <strain evidence="1">AU212A</strain>
    </source>
</reference>
<accession>A0ACA9P470</accession>
<dbReference type="Proteomes" id="UP000789860">
    <property type="component" value="Unassembled WGS sequence"/>
</dbReference>
<organism evidence="1 2">
    <name type="scientific">Scutellospora calospora</name>
    <dbReference type="NCBI Taxonomy" id="85575"/>
    <lineage>
        <taxon>Eukaryota</taxon>
        <taxon>Fungi</taxon>
        <taxon>Fungi incertae sedis</taxon>
        <taxon>Mucoromycota</taxon>
        <taxon>Glomeromycotina</taxon>
        <taxon>Glomeromycetes</taxon>
        <taxon>Diversisporales</taxon>
        <taxon>Gigasporaceae</taxon>
        <taxon>Scutellospora</taxon>
    </lineage>
</organism>
<dbReference type="EMBL" id="CAJVPM010036023">
    <property type="protein sequence ID" value="CAG8691596.1"/>
    <property type="molecule type" value="Genomic_DNA"/>
</dbReference>
<gene>
    <name evidence="1" type="ORF">SCALOS_LOCUS10152</name>
</gene>